<evidence type="ECO:0000313" key="1">
    <source>
        <dbReference type="EMBL" id="PWK36801.1"/>
    </source>
</evidence>
<dbReference type="RefSeq" id="WP_258307839.1">
    <property type="nucleotide sequence ID" value="NZ_JBEFLL010000018.1"/>
</dbReference>
<organism evidence="1 2">
    <name type="scientific">Cupriavidus plantarum</name>
    <dbReference type="NCBI Taxonomy" id="942865"/>
    <lineage>
        <taxon>Bacteria</taxon>
        <taxon>Pseudomonadati</taxon>
        <taxon>Pseudomonadota</taxon>
        <taxon>Betaproteobacteria</taxon>
        <taxon>Burkholderiales</taxon>
        <taxon>Burkholderiaceae</taxon>
        <taxon>Cupriavidus</taxon>
    </lineage>
</organism>
<proteinExistence type="predicted"/>
<name>A0A316EWT5_9BURK</name>
<comment type="caution">
    <text evidence="1">The sequence shown here is derived from an EMBL/GenBank/DDBJ whole genome shotgun (WGS) entry which is preliminary data.</text>
</comment>
<gene>
    <name evidence="1" type="ORF">C7419_101668</name>
</gene>
<dbReference type="Proteomes" id="UP000245754">
    <property type="component" value="Unassembled WGS sequence"/>
</dbReference>
<evidence type="ECO:0000313" key="2">
    <source>
        <dbReference type="Proteomes" id="UP000245754"/>
    </source>
</evidence>
<dbReference type="AlphaFoldDB" id="A0A316EWT5"/>
<keyword evidence="2" id="KW-1185">Reference proteome</keyword>
<dbReference type="EMBL" id="QGGT01000001">
    <property type="protein sequence ID" value="PWK36801.1"/>
    <property type="molecule type" value="Genomic_DNA"/>
</dbReference>
<accession>A0A316EWT5</accession>
<reference evidence="1 2" key="1">
    <citation type="submission" date="2018-05" db="EMBL/GenBank/DDBJ databases">
        <title>Genomic Encyclopedia of Type Strains, Phase IV (KMG-V): Genome sequencing to study the core and pangenomes of soil and plant-associated prokaryotes.</title>
        <authorList>
            <person name="Whitman W."/>
        </authorList>
    </citation>
    <scope>NUCLEOTIDE SEQUENCE [LARGE SCALE GENOMIC DNA]</scope>
    <source>
        <strain evidence="1 2">SLV-132</strain>
    </source>
</reference>
<sequence length="94" mass="10186">MKWVTEVASFGVTAAFEGGATELKTVNASESPSSLASRKSAQLHALLSRCYGEGFDSFNRSDDEQRDSLMWLAAELANEVRTLCDLAAEVSSHE</sequence>
<protein>
    <submittedName>
        <fullName evidence="1">Uncharacterized protein</fullName>
    </submittedName>
</protein>